<feature type="transmembrane region" description="Helical" evidence="1">
    <location>
        <begin position="12"/>
        <end position="31"/>
    </location>
</feature>
<proteinExistence type="predicted"/>
<reference evidence="2 3" key="1">
    <citation type="submission" date="2018-11" db="EMBL/GenBank/DDBJ databases">
        <title>Saccharopolyspora rhizosphaerae sp. nov., an actinomycete isolated from rhizosphere soil in Thailand.</title>
        <authorList>
            <person name="Intra B."/>
            <person name="Euanorasetr J."/>
            <person name="Take A."/>
            <person name="Inahashi Y."/>
            <person name="Mori M."/>
            <person name="Panbangred W."/>
            <person name="Matsumoto A."/>
        </authorList>
    </citation>
    <scope>NUCLEOTIDE SEQUENCE [LARGE SCALE GENOMIC DNA]</scope>
    <source>
        <strain evidence="2 3">H219</strain>
    </source>
</reference>
<keyword evidence="3" id="KW-1185">Reference proteome</keyword>
<keyword evidence="1" id="KW-0472">Membrane</keyword>
<evidence type="ECO:0000313" key="2">
    <source>
        <dbReference type="EMBL" id="RRO14892.1"/>
    </source>
</evidence>
<gene>
    <name evidence="2" type="ORF">EIL87_19425</name>
</gene>
<dbReference type="EMBL" id="RSAA01000017">
    <property type="protein sequence ID" value="RRO14892.1"/>
    <property type="molecule type" value="Genomic_DNA"/>
</dbReference>
<dbReference type="AlphaFoldDB" id="A0A3R8QZY6"/>
<comment type="caution">
    <text evidence="2">The sequence shown here is derived from an EMBL/GenBank/DDBJ whole genome shotgun (WGS) entry which is preliminary data.</text>
</comment>
<accession>A0A3R8QZY6</accession>
<protein>
    <recommendedName>
        <fullName evidence="4">Peptidase MA-like domain-containing protein</fullName>
    </recommendedName>
</protein>
<name>A0A3R8QZY6_9PSEU</name>
<dbReference type="OrthoDB" id="5242307at2"/>
<evidence type="ECO:0000256" key="1">
    <source>
        <dbReference type="SAM" id="Phobius"/>
    </source>
</evidence>
<organism evidence="2 3">
    <name type="scientific">Saccharopolyspora rhizosphaerae</name>
    <dbReference type="NCBI Taxonomy" id="2492662"/>
    <lineage>
        <taxon>Bacteria</taxon>
        <taxon>Bacillati</taxon>
        <taxon>Actinomycetota</taxon>
        <taxon>Actinomycetes</taxon>
        <taxon>Pseudonocardiales</taxon>
        <taxon>Pseudonocardiaceae</taxon>
        <taxon>Saccharopolyspora</taxon>
    </lineage>
</organism>
<sequence length="434" mass="46553">MRAVSSTGKARGWWVLAAAAAVLGGFGLVGLPSPAPVEPPPAPAPAEHAGLAARLPAPEAAVGELLARRAEAVRDDDEAAFAATVDPQAPLEFQQRQLQLFRNLRTVPLTQFALRLDGAPLPHAPVPAADEVLASRVVLRYAMAGADSVPTQRPLGYQFVRRGASWYLAEDTGVVPDAWRGPWHFGPCEVRRTDRGIVVGHDTTAVEQAAAQLDSAVADVTEVWGSGWAKRVGVLVPATPEEMRALVGPEFAVNGIAGVAIADLVDTRTRRVEGARVVLSPRSADQLSDVALGVVLRHEITHVAARAVTADGAPMWMLEGFPDYVGYRKSGLEPRDIAPDLARSVREVGPPLRLPTNTEFHQAGRRLDLAYQQSWSVVHYLAQRIGEERLTELYRRIAASTTPDQAETALHEATGLTSPQLLQAWGQALPHTLG</sequence>
<keyword evidence="1" id="KW-1133">Transmembrane helix</keyword>
<dbReference type="Proteomes" id="UP000274515">
    <property type="component" value="Unassembled WGS sequence"/>
</dbReference>
<evidence type="ECO:0000313" key="3">
    <source>
        <dbReference type="Proteomes" id="UP000274515"/>
    </source>
</evidence>
<keyword evidence="1" id="KW-0812">Transmembrane</keyword>
<evidence type="ECO:0008006" key="4">
    <source>
        <dbReference type="Google" id="ProtNLM"/>
    </source>
</evidence>